<name>A0ABU6MGE6_9BACI</name>
<dbReference type="InterPro" id="IPR015797">
    <property type="entry name" value="NUDIX_hydrolase-like_dom_sf"/>
</dbReference>
<dbReference type="RefSeq" id="WP_066268622.1">
    <property type="nucleotide sequence ID" value="NZ_JARMAB010000014.1"/>
</dbReference>
<dbReference type="Gene3D" id="3.90.79.10">
    <property type="entry name" value="Nucleoside Triphosphate Pyrophosphohydrolase"/>
    <property type="match status" value="1"/>
</dbReference>
<dbReference type="InterPro" id="IPR000086">
    <property type="entry name" value="NUDIX_hydrolase_dom"/>
</dbReference>
<accession>A0ABU6MGE6</accession>
<protein>
    <submittedName>
        <fullName evidence="2">NUDIX domain-containing protein</fullName>
    </submittedName>
</protein>
<gene>
    <name evidence="2" type="ORF">P4T90_11750</name>
</gene>
<evidence type="ECO:0000313" key="2">
    <source>
        <dbReference type="EMBL" id="MED1203741.1"/>
    </source>
</evidence>
<dbReference type="PROSITE" id="PS51462">
    <property type="entry name" value="NUDIX"/>
    <property type="match status" value="1"/>
</dbReference>
<reference evidence="2 3" key="1">
    <citation type="submission" date="2023-03" db="EMBL/GenBank/DDBJ databases">
        <title>Bacillus Genome Sequencing.</title>
        <authorList>
            <person name="Dunlap C."/>
        </authorList>
    </citation>
    <scope>NUCLEOTIDE SEQUENCE [LARGE SCALE GENOMIC DNA]</scope>
    <source>
        <strain evidence="2 3">B-23453</strain>
    </source>
</reference>
<evidence type="ECO:0000259" key="1">
    <source>
        <dbReference type="PROSITE" id="PS51462"/>
    </source>
</evidence>
<dbReference type="CDD" id="cd04692">
    <property type="entry name" value="NUDIX_Hydrolase"/>
    <property type="match status" value="1"/>
</dbReference>
<feature type="domain" description="Nudix hydrolase" evidence="1">
    <location>
        <begin position="29"/>
        <end position="169"/>
    </location>
</feature>
<dbReference type="PANTHER" id="PTHR10885:SF0">
    <property type="entry name" value="ISOPENTENYL-DIPHOSPHATE DELTA-ISOMERASE"/>
    <property type="match status" value="1"/>
</dbReference>
<sequence>METEQLDIFTENFVPKGTASRQEVHEKGEWHQTFHCHVVKREKDGIYILFQRRHPGKKVFPDCFDIAVAGHLMAGESPAAGIREIEEEIGLKILYTDLHPIGLFKEEIHTNGLTDREFCHVYYFETDAAIEQFSLQTDEVTGIVKIKLDDAIKLFTGKVKDVEASGFSQSEDGSRKQVSLQVGKHDFAYHIPEYYPTVFSSIQSSLAT</sequence>
<comment type="caution">
    <text evidence="2">The sequence shown here is derived from an EMBL/GenBank/DDBJ whole genome shotgun (WGS) entry which is preliminary data.</text>
</comment>
<proteinExistence type="predicted"/>
<keyword evidence="3" id="KW-1185">Reference proteome</keyword>
<dbReference type="Proteomes" id="UP001341444">
    <property type="component" value="Unassembled WGS sequence"/>
</dbReference>
<dbReference type="Pfam" id="PF00293">
    <property type="entry name" value="NUDIX"/>
    <property type="match status" value="1"/>
</dbReference>
<evidence type="ECO:0000313" key="3">
    <source>
        <dbReference type="Proteomes" id="UP001341444"/>
    </source>
</evidence>
<dbReference type="EMBL" id="JARMAB010000014">
    <property type="protein sequence ID" value="MED1203741.1"/>
    <property type="molecule type" value="Genomic_DNA"/>
</dbReference>
<dbReference type="PANTHER" id="PTHR10885">
    <property type="entry name" value="ISOPENTENYL-DIPHOSPHATE DELTA-ISOMERASE"/>
    <property type="match status" value="1"/>
</dbReference>
<dbReference type="SUPFAM" id="SSF55811">
    <property type="entry name" value="Nudix"/>
    <property type="match status" value="1"/>
</dbReference>
<organism evidence="2 3">
    <name type="scientific">Heyndrickxia acidicola</name>
    <dbReference type="NCBI Taxonomy" id="209389"/>
    <lineage>
        <taxon>Bacteria</taxon>
        <taxon>Bacillati</taxon>
        <taxon>Bacillota</taxon>
        <taxon>Bacilli</taxon>
        <taxon>Bacillales</taxon>
        <taxon>Bacillaceae</taxon>
        <taxon>Heyndrickxia</taxon>
    </lineage>
</organism>